<sequence>MPAKRKRQQKELDEGAVGQRRPASGTKALEQRIASQAAAAARLGAQAASLEAQLATAKGKARAAQEAEAKSRAALETLLAQRPPQPRRRLGAAAAKRPAAAEGAEAERPAAQAATGAAADGAAEVGLQAAPAATAQRVGRMRRPAAAAEDAAGNQADLDARSRRFTPELLLPGACMARTWASGRGGQCRHQPVEGGAGLCQAHSVQAVRSAGGLPHGRVDGPVPLKKLLEFEKFSAGGGAAAAAPQAGAAPVAAGGGQQGSVAAGPRPAEHAPEPREAVGESREASVVAAQAVAQALRELREPLPGGC</sequence>
<feature type="region of interest" description="Disordered" evidence="1">
    <location>
        <begin position="65"/>
        <end position="117"/>
    </location>
</feature>
<feature type="compositionally biased region" description="Low complexity" evidence="1">
    <location>
        <begin position="91"/>
        <end position="117"/>
    </location>
</feature>
<feature type="region of interest" description="Disordered" evidence="1">
    <location>
        <begin position="250"/>
        <end position="285"/>
    </location>
</feature>
<reference evidence="2" key="1">
    <citation type="submission" date="2023-10" db="EMBL/GenBank/DDBJ databases">
        <authorList>
            <person name="Chen Y."/>
            <person name="Shah S."/>
            <person name="Dougan E. K."/>
            <person name="Thang M."/>
            <person name="Chan C."/>
        </authorList>
    </citation>
    <scope>NUCLEOTIDE SEQUENCE [LARGE SCALE GENOMIC DNA]</scope>
</reference>
<proteinExistence type="predicted"/>
<feature type="compositionally biased region" description="Low complexity" evidence="1">
    <location>
        <begin position="145"/>
        <end position="156"/>
    </location>
</feature>
<feature type="region of interest" description="Disordered" evidence="1">
    <location>
        <begin position="1"/>
        <end position="30"/>
    </location>
</feature>
<feature type="compositionally biased region" description="Basic and acidic residues" evidence="1">
    <location>
        <begin position="268"/>
        <end position="284"/>
    </location>
</feature>
<protein>
    <submittedName>
        <fullName evidence="2">Uncharacterized protein</fullName>
    </submittedName>
</protein>
<organism evidence="2 3">
    <name type="scientific">Prorocentrum cordatum</name>
    <dbReference type="NCBI Taxonomy" id="2364126"/>
    <lineage>
        <taxon>Eukaryota</taxon>
        <taxon>Sar</taxon>
        <taxon>Alveolata</taxon>
        <taxon>Dinophyceae</taxon>
        <taxon>Prorocentrales</taxon>
        <taxon>Prorocentraceae</taxon>
        <taxon>Prorocentrum</taxon>
    </lineage>
</organism>
<feature type="region of interest" description="Disordered" evidence="1">
    <location>
        <begin position="132"/>
        <end position="160"/>
    </location>
</feature>
<evidence type="ECO:0000256" key="1">
    <source>
        <dbReference type="SAM" id="MobiDB-lite"/>
    </source>
</evidence>
<name>A0ABN9Q7Z8_9DINO</name>
<keyword evidence="3" id="KW-1185">Reference proteome</keyword>
<comment type="caution">
    <text evidence="2">The sequence shown here is derived from an EMBL/GenBank/DDBJ whole genome shotgun (WGS) entry which is preliminary data.</text>
</comment>
<evidence type="ECO:0000313" key="2">
    <source>
        <dbReference type="EMBL" id="CAK0800533.1"/>
    </source>
</evidence>
<gene>
    <name evidence="2" type="ORF">PCOR1329_LOCUS8667</name>
</gene>
<evidence type="ECO:0000313" key="3">
    <source>
        <dbReference type="Proteomes" id="UP001189429"/>
    </source>
</evidence>
<accession>A0ABN9Q7Z8</accession>
<dbReference type="EMBL" id="CAUYUJ010002384">
    <property type="protein sequence ID" value="CAK0800533.1"/>
    <property type="molecule type" value="Genomic_DNA"/>
</dbReference>
<dbReference type="Proteomes" id="UP001189429">
    <property type="component" value="Unassembled WGS sequence"/>
</dbReference>